<accession>A0ABW1D9I6</accession>
<proteinExistence type="predicted"/>
<evidence type="ECO:0000313" key="3">
    <source>
        <dbReference type="EMBL" id="MFC5833538.1"/>
    </source>
</evidence>
<dbReference type="EC" id="2.4.-.-" evidence="3"/>
<sequence length="293" mass="32337">MPVTPTRDRFGVGAYPEWLPSVTEVPAAELRRTDFDIALLQRPEEIDLLYRWTGRRPGMDVPTIYLEHDAPSGAVPNTPHMVAERADIPLVHVTHFNALMWDNGMAPTRVIELGVPDPGYRYSGVLERSAVVVNEAARRGRFTGTDLIPRFAQHVPIDLFGIDSAKVPEQLGLELGTYDLKLPALFDAIPTRRLYLHLNRWTSAGMSLIEAMHLGMPVVALATTAVADAVGTGTGFCSNDLDVLTAGIRELLADPGLAADMGRRARQRALDRFSLHRLIADWERAFDEVARPG</sequence>
<dbReference type="RefSeq" id="WP_379522964.1">
    <property type="nucleotide sequence ID" value="NZ_JBHSPA010000094.1"/>
</dbReference>
<dbReference type="GO" id="GO:0016757">
    <property type="term" value="F:glycosyltransferase activity"/>
    <property type="evidence" value="ECO:0007669"/>
    <property type="project" value="UniProtKB-KW"/>
</dbReference>
<gene>
    <name evidence="3" type="ORF">ACFPZ3_57675</name>
</gene>
<keyword evidence="1 3" id="KW-0808">Transferase</keyword>
<dbReference type="EMBL" id="JBHSPA010000094">
    <property type="protein sequence ID" value="MFC5833538.1"/>
    <property type="molecule type" value="Genomic_DNA"/>
</dbReference>
<name>A0ABW1D9I6_9ACTN</name>
<dbReference type="Gene3D" id="3.40.50.2000">
    <property type="entry name" value="Glycogen Phosphorylase B"/>
    <property type="match status" value="1"/>
</dbReference>
<dbReference type="PANTHER" id="PTHR12526">
    <property type="entry name" value="GLYCOSYLTRANSFERASE"/>
    <property type="match status" value="1"/>
</dbReference>
<organism evidence="3 4">
    <name type="scientific">Nonomuraea insulae</name>
    <dbReference type="NCBI Taxonomy" id="1616787"/>
    <lineage>
        <taxon>Bacteria</taxon>
        <taxon>Bacillati</taxon>
        <taxon>Actinomycetota</taxon>
        <taxon>Actinomycetes</taxon>
        <taxon>Streptosporangiales</taxon>
        <taxon>Streptosporangiaceae</taxon>
        <taxon>Nonomuraea</taxon>
    </lineage>
</organism>
<feature type="domain" description="Glycosyl transferase family 1" evidence="2">
    <location>
        <begin position="183"/>
        <end position="268"/>
    </location>
</feature>
<keyword evidence="3" id="KW-0328">Glycosyltransferase</keyword>
<evidence type="ECO:0000256" key="1">
    <source>
        <dbReference type="ARBA" id="ARBA00022679"/>
    </source>
</evidence>
<evidence type="ECO:0000259" key="2">
    <source>
        <dbReference type="Pfam" id="PF00534"/>
    </source>
</evidence>
<dbReference type="Proteomes" id="UP001596058">
    <property type="component" value="Unassembled WGS sequence"/>
</dbReference>
<comment type="caution">
    <text evidence="3">The sequence shown here is derived from an EMBL/GenBank/DDBJ whole genome shotgun (WGS) entry which is preliminary data.</text>
</comment>
<reference evidence="4" key="1">
    <citation type="journal article" date="2019" name="Int. J. Syst. Evol. Microbiol.">
        <title>The Global Catalogue of Microorganisms (GCM) 10K type strain sequencing project: providing services to taxonomists for standard genome sequencing and annotation.</title>
        <authorList>
            <consortium name="The Broad Institute Genomics Platform"/>
            <consortium name="The Broad Institute Genome Sequencing Center for Infectious Disease"/>
            <person name="Wu L."/>
            <person name="Ma J."/>
        </authorList>
    </citation>
    <scope>NUCLEOTIDE SEQUENCE [LARGE SCALE GENOMIC DNA]</scope>
    <source>
        <strain evidence="4">CCUG 53903</strain>
    </source>
</reference>
<keyword evidence="4" id="KW-1185">Reference proteome</keyword>
<protein>
    <submittedName>
        <fullName evidence="3">Glycosyltransferase</fullName>
        <ecNumber evidence="3">2.4.-.-</ecNumber>
    </submittedName>
</protein>
<dbReference type="PANTHER" id="PTHR12526:SF627">
    <property type="entry name" value="D-RHAMNOSYLTRANSFERASE WBPZ"/>
    <property type="match status" value="1"/>
</dbReference>
<dbReference type="InterPro" id="IPR001296">
    <property type="entry name" value="Glyco_trans_1"/>
</dbReference>
<dbReference type="SUPFAM" id="SSF53756">
    <property type="entry name" value="UDP-Glycosyltransferase/glycogen phosphorylase"/>
    <property type="match status" value="1"/>
</dbReference>
<evidence type="ECO:0000313" key="4">
    <source>
        <dbReference type="Proteomes" id="UP001596058"/>
    </source>
</evidence>
<dbReference type="Pfam" id="PF00534">
    <property type="entry name" value="Glycos_transf_1"/>
    <property type="match status" value="1"/>
</dbReference>